<dbReference type="GO" id="GO:0005975">
    <property type="term" value="P:carbohydrate metabolic process"/>
    <property type="evidence" value="ECO:0007669"/>
    <property type="project" value="InterPro"/>
</dbReference>
<dbReference type="Proteomes" id="UP001188597">
    <property type="component" value="Unassembled WGS sequence"/>
</dbReference>
<proteinExistence type="predicted"/>
<sequence length="149" mass="16501">CSEEPQRGQYGGGIIVNPNFDCGTKGWTTFGKGVLQERTAKNGNKFIAIEQFVAEHLIERKAVCFFSCQPYVSAWVQISEGHERVAVVFKTSRGELVSGGRVIAKQGCWSLLKGGIIRNISSPVDMLFELHDNLMNNSRLDLFPSKPLP</sequence>
<accession>A0AA89AXL0</accession>
<dbReference type="AlphaFoldDB" id="A0AA89AXL0"/>
<protein>
    <submittedName>
        <fullName evidence="1">Uncharacterized protein</fullName>
    </submittedName>
</protein>
<dbReference type="PANTHER" id="PTHR31490:SF52">
    <property type="entry name" value="ENDO-1,4-BETA-XYLANASE 5-RELATED"/>
    <property type="match status" value="1"/>
</dbReference>
<reference evidence="1" key="1">
    <citation type="submission" date="2022-12" db="EMBL/GenBank/DDBJ databases">
        <title>Draft genome assemblies for two species of Escallonia (Escalloniales).</title>
        <authorList>
            <person name="Chanderbali A."/>
            <person name="Dervinis C."/>
            <person name="Anghel I."/>
            <person name="Soltis D."/>
            <person name="Soltis P."/>
            <person name="Zapata F."/>
        </authorList>
    </citation>
    <scope>NUCLEOTIDE SEQUENCE</scope>
    <source>
        <strain evidence="1">UCBG64.0493</strain>
        <tissue evidence="1">Leaf</tissue>
    </source>
</reference>
<feature type="non-terminal residue" evidence="1">
    <location>
        <position position="149"/>
    </location>
</feature>
<evidence type="ECO:0000313" key="1">
    <source>
        <dbReference type="EMBL" id="KAK3015076.1"/>
    </source>
</evidence>
<dbReference type="PANTHER" id="PTHR31490">
    <property type="entry name" value="GLYCOSYL HYDROLASE"/>
    <property type="match status" value="1"/>
</dbReference>
<dbReference type="InterPro" id="IPR008979">
    <property type="entry name" value="Galactose-bd-like_sf"/>
</dbReference>
<keyword evidence="2" id="KW-1185">Reference proteome</keyword>
<name>A0AA89AXL0_9ASTE</name>
<dbReference type="EMBL" id="JAVXUP010001167">
    <property type="protein sequence ID" value="KAK3015076.1"/>
    <property type="molecule type" value="Genomic_DNA"/>
</dbReference>
<dbReference type="Gene3D" id="2.60.120.260">
    <property type="entry name" value="Galactose-binding domain-like"/>
    <property type="match status" value="1"/>
</dbReference>
<comment type="caution">
    <text evidence="1">The sequence shown here is derived from an EMBL/GenBank/DDBJ whole genome shotgun (WGS) entry which is preliminary data.</text>
</comment>
<dbReference type="SUPFAM" id="SSF49785">
    <property type="entry name" value="Galactose-binding domain-like"/>
    <property type="match status" value="1"/>
</dbReference>
<evidence type="ECO:0000313" key="2">
    <source>
        <dbReference type="Proteomes" id="UP001188597"/>
    </source>
</evidence>
<dbReference type="GO" id="GO:0004553">
    <property type="term" value="F:hydrolase activity, hydrolyzing O-glycosyl compounds"/>
    <property type="evidence" value="ECO:0007669"/>
    <property type="project" value="InterPro"/>
</dbReference>
<organism evidence="1 2">
    <name type="scientific">Escallonia herrerae</name>
    <dbReference type="NCBI Taxonomy" id="1293975"/>
    <lineage>
        <taxon>Eukaryota</taxon>
        <taxon>Viridiplantae</taxon>
        <taxon>Streptophyta</taxon>
        <taxon>Embryophyta</taxon>
        <taxon>Tracheophyta</taxon>
        <taxon>Spermatophyta</taxon>
        <taxon>Magnoliopsida</taxon>
        <taxon>eudicotyledons</taxon>
        <taxon>Gunneridae</taxon>
        <taxon>Pentapetalae</taxon>
        <taxon>asterids</taxon>
        <taxon>campanulids</taxon>
        <taxon>Escalloniales</taxon>
        <taxon>Escalloniaceae</taxon>
        <taxon>Escallonia</taxon>
    </lineage>
</organism>
<gene>
    <name evidence="1" type="ORF">RJ639_007463</name>
</gene>
<dbReference type="InterPro" id="IPR044846">
    <property type="entry name" value="GH10"/>
</dbReference>